<dbReference type="EMBL" id="JAPEIS010000001">
    <property type="protein sequence ID" value="KAJ8071673.1"/>
    <property type="molecule type" value="Genomic_DNA"/>
</dbReference>
<gene>
    <name evidence="2" type="ORF">OCU04_001992</name>
</gene>
<evidence type="ECO:0000313" key="3">
    <source>
        <dbReference type="Proteomes" id="UP001152300"/>
    </source>
</evidence>
<proteinExistence type="predicted"/>
<reference evidence="2" key="1">
    <citation type="submission" date="2022-11" db="EMBL/GenBank/DDBJ databases">
        <title>Genome Resource of Sclerotinia nivalis Strain SnTB1, a Plant Pathogen Isolated from American Ginseng.</title>
        <authorList>
            <person name="Fan S."/>
        </authorList>
    </citation>
    <scope>NUCLEOTIDE SEQUENCE</scope>
    <source>
        <strain evidence="2">SnTB1</strain>
    </source>
</reference>
<dbReference type="OrthoDB" id="10478979at2759"/>
<sequence length="181" mass="19868">MSEPTDAYSSFGMIPASPIRYGHNDFMSSDELPLPHAQEYDPTESTDQSTHGQDTSTYANINFLQQCPDISNASPGGFQPPSIHGYHQLSTCPNKTFQYLSRDSQNLSTSASFQTINCHRQATTSQTISSQTISSQTNSSQATSSSSLQANYQQADFDYTPFMIFGEVNRPRTTESSTSSC</sequence>
<evidence type="ECO:0000313" key="2">
    <source>
        <dbReference type="EMBL" id="KAJ8071673.1"/>
    </source>
</evidence>
<feature type="region of interest" description="Disordered" evidence="1">
    <location>
        <begin position="125"/>
        <end position="147"/>
    </location>
</feature>
<dbReference type="Proteomes" id="UP001152300">
    <property type="component" value="Unassembled WGS sequence"/>
</dbReference>
<dbReference type="AlphaFoldDB" id="A0A9X0DS36"/>
<name>A0A9X0DS36_9HELO</name>
<evidence type="ECO:0000256" key="1">
    <source>
        <dbReference type="SAM" id="MobiDB-lite"/>
    </source>
</evidence>
<comment type="caution">
    <text evidence="2">The sequence shown here is derived from an EMBL/GenBank/DDBJ whole genome shotgun (WGS) entry which is preliminary data.</text>
</comment>
<feature type="region of interest" description="Disordered" evidence="1">
    <location>
        <begin position="24"/>
        <end position="55"/>
    </location>
</feature>
<protein>
    <submittedName>
        <fullName evidence="2">Uncharacterized protein</fullName>
    </submittedName>
</protein>
<accession>A0A9X0DS36</accession>
<keyword evidence="3" id="KW-1185">Reference proteome</keyword>
<feature type="compositionally biased region" description="Polar residues" evidence="1">
    <location>
        <begin position="43"/>
        <end position="55"/>
    </location>
</feature>
<organism evidence="2 3">
    <name type="scientific">Sclerotinia nivalis</name>
    <dbReference type="NCBI Taxonomy" id="352851"/>
    <lineage>
        <taxon>Eukaryota</taxon>
        <taxon>Fungi</taxon>
        <taxon>Dikarya</taxon>
        <taxon>Ascomycota</taxon>
        <taxon>Pezizomycotina</taxon>
        <taxon>Leotiomycetes</taxon>
        <taxon>Helotiales</taxon>
        <taxon>Sclerotiniaceae</taxon>
        <taxon>Sclerotinia</taxon>
    </lineage>
</organism>